<organism evidence="1 2">
    <name type="scientific">Ruminococcus flavefaciens</name>
    <dbReference type="NCBI Taxonomy" id="1265"/>
    <lineage>
        <taxon>Bacteria</taxon>
        <taxon>Bacillati</taxon>
        <taxon>Bacillota</taxon>
        <taxon>Clostridia</taxon>
        <taxon>Eubacteriales</taxon>
        <taxon>Oscillospiraceae</taxon>
        <taxon>Ruminococcus</taxon>
    </lineage>
</organism>
<comment type="caution">
    <text evidence="1">The sequence shown here is derived from an EMBL/GenBank/DDBJ whole genome shotgun (WGS) entry which is preliminary data.</text>
</comment>
<gene>
    <name evidence="1" type="ORF">IE37_02674</name>
</gene>
<dbReference type="OrthoDB" id="1936800at2"/>
<proteinExistence type="predicted"/>
<evidence type="ECO:0000313" key="1">
    <source>
        <dbReference type="EMBL" id="PWJ11025.1"/>
    </source>
</evidence>
<protein>
    <submittedName>
        <fullName evidence="1">Uncharacterized protein</fullName>
    </submittedName>
</protein>
<reference evidence="1 2" key="1">
    <citation type="submission" date="2018-05" db="EMBL/GenBank/DDBJ databases">
        <title>The Hungate 1000. A catalogue of reference genomes from the rumen microbiome.</title>
        <authorList>
            <person name="Kelly W."/>
        </authorList>
    </citation>
    <scope>NUCLEOTIDE SEQUENCE [LARGE SCALE GENOMIC DNA]</scope>
    <source>
        <strain evidence="1 2">SAb67</strain>
    </source>
</reference>
<dbReference type="RefSeq" id="WP_109727398.1">
    <property type="nucleotide sequence ID" value="NZ_QGDI01000011.1"/>
</dbReference>
<name>A0A315YIG7_RUMFL</name>
<dbReference type="Proteomes" id="UP000245720">
    <property type="component" value="Unassembled WGS sequence"/>
</dbReference>
<evidence type="ECO:0000313" key="2">
    <source>
        <dbReference type="Proteomes" id="UP000245720"/>
    </source>
</evidence>
<accession>A0A315YIG7</accession>
<dbReference type="EMBL" id="QGDI01000011">
    <property type="protein sequence ID" value="PWJ11025.1"/>
    <property type="molecule type" value="Genomic_DNA"/>
</dbReference>
<dbReference type="AlphaFoldDB" id="A0A315YIG7"/>
<sequence length="193" mass="22097">MEINYVDPNTAAENAGNVLPSREKFDYIRDEMLHVKGFKRVYFNKQFKRLGGYLMNGDTQPAVVVSVSPLIISAYSDEMDGVLFLKFPDALADMYGLSVGARLVTSNIYIPGNKPVKDVYAGPYYMGNYCDFTPTVQLFMCDGEDSIRNRTALFGEDVWKRVEEMSFSRFSQKHKTRDGFQLMTKFRLLLLIF</sequence>